<dbReference type="InterPro" id="IPR000887">
    <property type="entry name" value="Aldlse_KDPG_KHG"/>
</dbReference>
<dbReference type="PANTHER" id="PTHR30246:SF1">
    <property type="entry name" value="2-DEHYDRO-3-DEOXY-6-PHOSPHOGALACTONATE ALDOLASE-RELATED"/>
    <property type="match status" value="1"/>
</dbReference>
<gene>
    <name evidence="6" type="ORF">IAA31_05710</name>
</gene>
<dbReference type="Proteomes" id="UP000824150">
    <property type="component" value="Unassembled WGS sequence"/>
</dbReference>
<protein>
    <submittedName>
        <fullName evidence="6">Bifunctional 4-hydroxy-2-oxoglutarate aldolase/2-dehydro-3-deoxy-phosphogluconate aldolase</fullName>
    </submittedName>
</protein>
<dbReference type="Pfam" id="PF01081">
    <property type="entry name" value="Aldolase"/>
    <property type="match status" value="1"/>
</dbReference>
<evidence type="ECO:0000256" key="2">
    <source>
        <dbReference type="ARBA" id="ARBA00006906"/>
    </source>
</evidence>
<dbReference type="GO" id="GO:0016829">
    <property type="term" value="F:lyase activity"/>
    <property type="evidence" value="ECO:0007669"/>
    <property type="project" value="UniProtKB-KW"/>
</dbReference>
<reference evidence="6" key="2">
    <citation type="submission" date="2021-04" db="EMBL/GenBank/DDBJ databases">
        <authorList>
            <person name="Gilroy R."/>
        </authorList>
    </citation>
    <scope>NUCLEOTIDE SEQUENCE</scope>
    <source>
        <strain evidence="6">687</strain>
    </source>
</reference>
<dbReference type="InterPro" id="IPR031338">
    <property type="entry name" value="KDPG/KHG_AS_2"/>
</dbReference>
<keyword evidence="5" id="KW-0119">Carbohydrate metabolism</keyword>
<evidence type="ECO:0000256" key="4">
    <source>
        <dbReference type="ARBA" id="ARBA00023239"/>
    </source>
</evidence>
<evidence type="ECO:0000313" key="6">
    <source>
        <dbReference type="EMBL" id="MBU3826968.1"/>
    </source>
</evidence>
<evidence type="ECO:0000256" key="5">
    <source>
        <dbReference type="ARBA" id="ARBA00023277"/>
    </source>
</evidence>
<comment type="subunit">
    <text evidence="3">Homotrimer.</text>
</comment>
<sequence length="213" mass="22304">MDAVSFILQERLVAISRGVYGAPLVQAVEEIYAGGFRLLEITFDQSSKSALQNTAKSITLIKEKFRAKMCVGAGTVMTVDQAKAAADAGADFALAPNTDPKVIHAMKDLGLTAVPGALTPSEIAMAYNEGADIVKLFPASTLGLDYVKAIRAPISHVPLMAVGGVSVDNVKSFLDNGFCSAGIGSNIINARKVQDGDFAKIRAAAEAFINAIK</sequence>
<accession>A0A9E2NS94</accession>
<reference evidence="6" key="1">
    <citation type="journal article" date="2021" name="PeerJ">
        <title>Extensive microbial diversity within the chicken gut microbiome revealed by metagenomics and culture.</title>
        <authorList>
            <person name="Gilroy R."/>
            <person name="Ravi A."/>
            <person name="Getino M."/>
            <person name="Pursley I."/>
            <person name="Horton D.L."/>
            <person name="Alikhan N.F."/>
            <person name="Baker D."/>
            <person name="Gharbi K."/>
            <person name="Hall N."/>
            <person name="Watson M."/>
            <person name="Adriaenssens E.M."/>
            <person name="Foster-Nyarko E."/>
            <person name="Jarju S."/>
            <person name="Secka A."/>
            <person name="Antonio M."/>
            <person name="Oren A."/>
            <person name="Chaudhuri R.R."/>
            <person name="La Ragione R."/>
            <person name="Hildebrand F."/>
            <person name="Pallen M.J."/>
        </authorList>
    </citation>
    <scope>NUCLEOTIDE SEQUENCE</scope>
    <source>
        <strain evidence="6">687</strain>
    </source>
</reference>
<evidence type="ECO:0000256" key="1">
    <source>
        <dbReference type="ARBA" id="ARBA00004761"/>
    </source>
</evidence>
<name>A0A9E2NS94_9GAMM</name>
<dbReference type="CDD" id="cd00452">
    <property type="entry name" value="KDPG_aldolase"/>
    <property type="match status" value="1"/>
</dbReference>
<dbReference type="AlphaFoldDB" id="A0A9E2NS94"/>
<dbReference type="EMBL" id="JAHLFG010000062">
    <property type="protein sequence ID" value="MBU3826968.1"/>
    <property type="molecule type" value="Genomic_DNA"/>
</dbReference>
<evidence type="ECO:0000313" key="7">
    <source>
        <dbReference type="Proteomes" id="UP000824150"/>
    </source>
</evidence>
<comment type="pathway">
    <text evidence="1">Carbohydrate acid metabolism.</text>
</comment>
<comment type="caution">
    <text evidence="6">The sequence shown here is derived from an EMBL/GenBank/DDBJ whole genome shotgun (WGS) entry which is preliminary data.</text>
</comment>
<dbReference type="SUPFAM" id="SSF51569">
    <property type="entry name" value="Aldolase"/>
    <property type="match status" value="1"/>
</dbReference>
<dbReference type="InterPro" id="IPR013785">
    <property type="entry name" value="Aldolase_TIM"/>
</dbReference>
<dbReference type="PANTHER" id="PTHR30246">
    <property type="entry name" value="2-KETO-3-DEOXY-6-PHOSPHOGLUCONATE ALDOLASE"/>
    <property type="match status" value="1"/>
</dbReference>
<dbReference type="Gene3D" id="3.20.20.70">
    <property type="entry name" value="Aldolase class I"/>
    <property type="match status" value="1"/>
</dbReference>
<keyword evidence="4" id="KW-0456">Lyase</keyword>
<comment type="similarity">
    <text evidence="2">Belongs to the KHG/KDPG aldolase family.</text>
</comment>
<organism evidence="6 7">
    <name type="scientific">Candidatus Anaerobiospirillum merdipullorum</name>
    <dbReference type="NCBI Taxonomy" id="2838450"/>
    <lineage>
        <taxon>Bacteria</taxon>
        <taxon>Pseudomonadati</taxon>
        <taxon>Pseudomonadota</taxon>
        <taxon>Gammaproteobacteria</taxon>
        <taxon>Aeromonadales</taxon>
        <taxon>Succinivibrionaceae</taxon>
        <taxon>Anaerobiospirillum</taxon>
    </lineage>
</organism>
<proteinExistence type="inferred from homology"/>
<dbReference type="PROSITE" id="PS00160">
    <property type="entry name" value="ALDOLASE_KDPG_KHG_2"/>
    <property type="match status" value="1"/>
</dbReference>
<evidence type="ECO:0000256" key="3">
    <source>
        <dbReference type="ARBA" id="ARBA00011233"/>
    </source>
</evidence>